<evidence type="ECO:0008006" key="4">
    <source>
        <dbReference type="Google" id="ProtNLM"/>
    </source>
</evidence>
<reference evidence="2 3" key="1">
    <citation type="submission" date="2019-02" db="EMBL/GenBank/DDBJ databases">
        <title>Deep-cultivation of Planctomycetes and their phenomic and genomic characterization uncovers novel biology.</title>
        <authorList>
            <person name="Wiegand S."/>
            <person name="Jogler M."/>
            <person name="Boedeker C."/>
            <person name="Pinto D."/>
            <person name="Vollmers J."/>
            <person name="Rivas-Marin E."/>
            <person name="Kohn T."/>
            <person name="Peeters S.H."/>
            <person name="Heuer A."/>
            <person name="Rast P."/>
            <person name="Oberbeckmann S."/>
            <person name="Bunk B."/>
            <person name="Jeske O."/>
            <person name="Meyerdierks A."/>
            <person name="Storesund J.E."/>
            <person name="Kallscheuer N."/>
            <person name="Luecker S."/>
            <person name="Lage O.M."/>
            <person name="Pohl T."/>
            <person name="Merkel B.J."/>
            <person name="Hornburger P."/>
            <person name="Mueller R.-W."/>
            <person name="Bruemmer F."/>
            <person name="Labrenz M."/>
            <person name="Spormann A.M."/>
            <person name="Op den Camp H."/>
            <person name="Overmann J."/>
            <person name="Amann R."/>
            <person name="Jetten M.S.M."/>
            <person name="Mascher T."/>
            <person name="Medema M.H."/>
            <person name="Devos D.P."/>
            <person name="Kaster A.-K."/>
            <person name="Ovreas L."/>
            <person name="Rohde M."/>
            <person name="Galperin M.Y."/>
            <person name="Jogler C."/>
        </authorList>
    </citation>
    <scope>NUCLEOTIDE SEQUENCE [LARGE SCALE GENOMIC DNA]</scope>
    <source>
        <strain evidence="2 3">HG15A2</strain>
    </source>
</reference>
<feature type="region of interest" description="Disordered" evidence="1">
    <location>
        <begin position="1"/>
        <end position="20"/>
    </location>
</feature>
<accession>A0A517MSY1</accession>
<dbReference type="KEGG" id="amob:HG15A2_12600"/>
<evidence type="ECO:0000313" key="3">
    <source>
        <dbReference type="Proteomes" id="UP000319852"/>
    </source>
</evidence>
<dbReference type="Gene3D" id="1.10.10.60">
    <property type="entry name" value="Homeodomain-like"/>
    <property type="match status" value="1"/>
</dbReference>
<organism evidence="2 3">
    <name type="scientific">Adhaeretor mobilis</name>
    <dbReference type="NCBI Taxonomy" id="1930276"/>
    <lineage>
        <taxon>Bacteria</taxon>
        <taxon>Pseudomonadati</taxon>
        <taxon>Planctomycetota</taxon>
        <taxon>Planctomycetia</taxon>
        <taxon>Pirellulales</taxon>
        <taxon>Lacipirellulaceae</taxon>
        <taxon>Adhaeretor</taxon>
    </lineage>
</organism>
<feature type="compositionally biased region" description="Polar residues" evidence="1">
    <location>
        <begin position="1"/>
        <end position="14"/>
    </location>
</feature>
<evidence type="ECO:0000256" key="1">
    <source>
        <dbReference type="SAM" id="MobiDB-lite"/>
    </source>
</evidence>
<proteinExistence type="predicted"/>
<dbReference type="Proteomes" id="UP000319852">
    <property type="component" value="Chromosome"/>
</dbReference>
<gene>
    <name evidence="2" type="ORF">HG15A2_12600</name>
</gene>
<dbReference type="RefSeq" id="WP_145058813.1">
    <property type="nucleotide sequence ID" value="NZ_CP036263.1"/>
</dbReference>
<dbReference type="AlphaFoldDB" id="A0A517MSY1"/>
<name>A0A517MSY1_9BACT</name>
<feature type="compositionally biased region" description="Basic and acidic residues" evidence="1">
    <location>
        <begin position="311"/>
        <end position="320"/>
    </location>
</feature>
<feature type="compositionally biased region" description="Basic and acidic residues" evidence="1">
    <location>
        <begin position="180"/>
        <end position="190"/>
    </location>
</feature>
<dbReference type="OrthoDB" id="285738at2"/>
<feature type="region of interest" description="Disordered" evidence="1">
    <location>
        <begin position="156"/>
        <end position="175"/>
    </location>
</feature>
<feature type="region of interest" description="Disordered" evidence="1">
    <location>
        <begin position="279"/>
        <end position="320"/>
    </location>
</feature>
<protein>
    <recommendedName>
        <fullName evidence="4">Transposase IS30-like HTH domain-containing protein</fullName>
    </recommendedName>
</protein>
<dbReference type="EMBL" id="CP036263">
    <property type="protein sequence ID" value="QDS97990.1"/>
    <property type="molecule type" value="Genomic_DNA"/>
</dbReference>
<evidence type="ECO:0000313" key="2">
    <source>
        <dbReference type="EMBL" id="QDS97990.1"/>
    </source>
</evidence>
<keyword evidence="3" id="KW-1185">Reference proteome</keyword>
<sequence>MKSSDTGTENQSTIGRPRLLADPAKQKSLCSMVSVGLGIEAAARHVGCSSWTVRREAQRDPQFAQKLREARTSAQLFPLMTLRKKADTHWRAAAWLLERSCPEQFARKKPKTVSPGKVLDTLDEIVSIMAEQCDSQEQFDAMRERLETLQQERFGMCPEVTARTPKPKTEADRFSEKLKRETEELQDRPFRIAPAASPEPQTPQPNSPKPQLRQSKRRKPLAPNPRDLESLPPKITSPRQTSWRHAAARFDESASQRAAGNPVVRELYGIMEEICLAKARELESPPRASDTTKPGVIQESRPQPPGTFAHRNTDSEQKSP</sequence>
<feature type="region of interest" description="Disordered" evidence="1">
    <location>
        <begin position="180"/>
        <end position="262"/>
    </location>
</feature>